<evidence type="ECO:0000313" key="1">
    <source>
        <dbReference type="EMBL" id="NFV80866.1"/>
    </source>
</evidence>
<dbReference type="Proteomes" id="UP000480684">
    <property type="component" value="Unassembled WGS sequence"/>
</dbReference>
<dbReference type="PANTHER" id="PTHR33221">
    <property type="entry name" value="WINGED HELIX-TURN-HELIX TRANSCRIPTIONAL REGULATOR, RRF2 FAMILY"/>
    <property type="match status" value="1"/>
</dbReference>
<reference evidence="1 2" key="1">
    <citation type="submission" date="2020-02" db="EMBL/GenBank/DDBJ databases">
        <authorList>
            <person name="Dziuba M."/>
            <person name="Kuznetsov B."/>
            <person name="Mardanov A."/>
            <person name="Ravin N."/>
            <person name="Grouzdev D."/>
        </authorList>
    </citation>
    <scope>NUCLEOTIDE SEQUENCE [LARGE SCALE GENOMIC DNA]</scope>
    <source>
        <strain evidence="1 2">SpK</strain>
    </source>
</reference>
<dbReference type="SUPFAM" id="SSF46785">
    <property type="entry name" value="Winged helix' DNA-binding domain"/>
    <property type="match status" value="1"/>
</dbReference>
<dbReference type="PROSITE" id="PS51197">
    <property type="entry name" value="HTH_RRF2_2"/>
    <property type="match status" value="1"/>
</dbReference>
<dbReference type="Pfam" id="PF02082">
    <property type="entry name" value="Rrf2"/>
    <property type="match status" value="1"/>
</dbReference>
<comment type="caution">
    <text evidence="1">The sequence shown here is derived from an EMBL/GenBank/DDBJ whole genome shotgun (WGS) entry which is preliminary data.</text>
</comment>
<accession>A0A7C9UVA5</accession>
<name>A0A7C9UVA5_9PROT</name>
<proteinExistence type="predicted"/>
<dbReference type="GO" id="GO:0003700">
    <property type="term" value="F:DNA-binding transcription factor activity"/>
    <property type="evidence" value="ECO:0007669"/>
    <property type="project" value="TreeGrafter"/>
</dbReference>
<dbReference type="InterPro" id="IPR036388">
    <property type="entry name" value="WH-like_DNA-bd_sf"/>
</dbReference>
<evidence type="ECO:0000313" key="2">
    <source>
        <dbReference type="Proteomes" id="UP000480684"/>
    </source>
</evidence>
<dbReference type="EMBL" id="JAAIYP010000038">
    <property type="protein sequence ID" value="NFV80866.1"/>
    <property type="molecule type" value="Genomic_DNA"/>
</dbReference>
<dbReference type="PANTHER" id="PTHR33221:SF15">
    <property type="entry name" value="HTH-TYPE TRANSCRIPTIONAL REGULATOR YWGB-RELATED"/>
    <property type="match status" value="1"/>
</dbReference>
<organism evidence="1 2">
    <name type="scientific">Magnetospirillum aberrantis SpK</name>
    <dbReference type="NCBI Taxonomy" id="908842"/>
    <lineage>
        <taxon>Bacteria</taxon>
        <taxon>Pseudomonadati</taxon>
        <taxon>Pseudomonadota</taxon>
        <taxon>Alphaproteobacteria</taxon>
        <taxon>Rhodospirillales</taxon>
        <taxon>Rhodospirillaceae</taxon>
        <taxon>Magnetospirillum</taxon>
    </lineage>
</organism>
<dbReference type="RefSeq" id="WP_163679862.1">
    <property type="nucleotide sequence ID" value="NZ_JAAIYP010000038.1"/>
</dbReference>
<gene>
    <name evidence="1" type="ORF">G4223_12165</name>
</gene>
<dbReference type="AlphaFoldDB" id="A0A7C9UVA5"/>
<dbReference type="InterPro" id="IPR036390">
    <property type="entry name" value="WH_DNA-bd_sf"/>
</dbReference>
<dbReference type="Gene3D" id="1.10.10.10">
    <property type="entry name" value="Winged helix-like DNA-binding domain superfamily/Winged helix DNA-binding domain"/>
    <property type="match status" value="1"/>
</dbReference>
<dbReference type="GO" id="GO:0005829">
    <property type="term" value="C:cytosol"/>
    <property type="evidence" value="ECO:0007669"/>
    <property type="project" value="TreeGrafter"/>
</dbReference>
<keyword evidence="2" id="KW-1185">Reference proteome</keyword>
<dbReference type="InterPro" id="IPR000944">
    <property type="entry name" value="Tscrpt_reg_Rrf2"/>
</dbReference>
<protein>
    <submittedName>
        <fullName evidence="1">Rrf2 family transcriptional regulator</fullName>
    </submittedName>
</protein>
<sequence>MSKNCRFAVAVHIAAVLALSGDEPATSEWIAGSVNTNPVVIRRLLSALSKAGLVRSLRGSAGGSLLARPPERITLLDIARAVEEDEGPALHHQPPNPACPVGRGIQPVLVRVIDRAEAAREAVLGTTLLSEVVTQIRAEAMG</sequence>